<name>A0A068RC09_9GAMM</name>
<protein>
    <submittedName>
        <fullName evidence="1">Uncharacterized protein</fullName>
    </submittedName>
</protein>
<reference evidence="1" key="2">
    <citation type="journal article" date="2014" name="Genome Biol. Evol.">
        <title>Settling down: the genome of Serratia symbiotica from the aphid Cinara tujafilina zooms in on the process of accommodation to a cooperative intracellular life.</title>
        <authorList>
            <person name="Manzano-Marin A."/>
            <person name="Latorre A."/>
        </authorList>
    </citation>
    <scope>NUCLEOTIDE SEQUENCE</scope>
    <source>
        <strain evidence="1">SCt-VLC</strain>
    </source>
</reference>
<reference evidence="1" key="1">
    <citation type="submission" date="2013-06" db="EMBL/GenBank/DDBJ databases">
        <authorList>
            <person name="Mazano-Marin A."/>
        </authorList>
    </citation>
    <scope>NUCLEOTIDE SEQUENCE</scope>
    <source>
        <strain evidence="1">SCt-VLC</strain>
    </source>
</reference>
<organism evidence="1">
    <name type="scientific">Serratia symbiotica SCt-VLC</name>
    <dbReference type="NCBI Taxonomy" id="1347341"/>
    <lineage>
        <taxon>Bacteria</taxon>
        <taxon>Pseudomonadati</taxon>
        <taxon>Pseudomonadota</taxon>
        <taxon>Gammaproteobacteria</taxon>
        <taxon>Enterobacterales</taxon>
        <taxon>Yersiniaceae</taxon>
        <taxon>Serratia</taxon>
        <taxon>Serratia symbiotica</taxon>
    </lineage>
</organism>
<sequence>MPMLLPAKEINNFRQMLAFIWGDNNEIGNLLL</sequence>
<dbReference type="AlphaFoldDB" id="A0A068RC09"/>
<dbReference type="EMBL" id="FR904235">
    <property type="protein sequence ID" value="CDG48203.1"/>
    <property type="molecule type" value="Genomic_DNA"/>
</dbReference>
<proteinExistence type="predicted"/>
<accession>A0A068RC09</accession>
<evidence type="ECO:0000313" key="1">
    <source>
        <dbReference type="EMBL" id="CDG48203.1"/>
    </source>
</evidence>
<gene>
    <name evidence="1" type="ORF">SCTVLC_1501</name>
</gene>